<dbReference type="PANTHER" id="PTHR47893:SF1">
    <property type="entry name" value="REGULATORY PROTEIN PCHR"/>
    <property type="match status" value="1"/>
</dbReference>
<keyword evidence="2 5" id="KW-0238">DNA-binding</keyword>
<dbReference type="Gene3D" id="1.10.10.60">
    <property type="entry name" value="Homeodomain-like"/>
    <property type="match status" value="1"/>
</dbReference>
<dbReference type="InterPro" id="IPR009057">
    <property type="entry name" value="Homeodomain-like_sf"/>
</dbReference>
<dbReference type="EMBL" id="FQYY01000001">
    <property type="protein sequence ID" value="SHI39364.1"/>
    <property type="molecule type" value="Genomic_DNA"/>
</dbReference>
<organism evidence="5 6">
    <name type="scientific">Mesonia phycicola</name>
    <dbReference type="NCBI Taxonomy" id="579105"/>
    <lineage>
        <taxon>Bacteria</taxon>
        <taxon>Pseudomonadati</taxon>
        <taxon>Bacteroidota</taxon>
        <taxon>Flavobacteriia</taxon>
        <taxon>Flavobacteriales</taxon>
        <taxon>Flavobacteriaceae</taxon>
        <taxon>Mesonia</taxon>
    </lineage>
</organism>
<evidence type="ECO:0000256" key="1">
    <source>
        <dbReference type="ARBA" id="ARBA00023015"/>
    </source>
</evidence>
<keyword evidence="3" id="KW-0804">Transcription</keyword>
<dbReference type="Proteomes" id="UP000184225">
    <property type="component" value="Unassembled WGS sequence"/>
</dbReference>
<keyword evidence="1" id="KW-0805">Transcription regulation</keyword>
<protein>
    <submittedName>
        <fullName evidence="5">AraC-type DNA-binding protein</fullName>
    </submittedName>
</protein>
<name>A0A1M6AS75_9FLAO</name>
<dbReference type="STRING" id="579105.SAMN04488096_101422"/>
<evidence type="ECO:0000256" key="3">
    <source>
        <dbReference type="ARBA" id="ARBA00023163"/>
    </source>
</evidence>
<dbReference type="SUPFAM" id="SSF46689">
    <property type="entry name" value="Homeodomain-like"/>
    <property type="match status" value="1"/>
</dbReference>
<dbReference type="SMART" id="SM00342">
    <property type="entry name" value="HTH_ARAC"/>
    <property type="match status" value="1"/>
</dbReference>
<dbReference type="PANTHER" id="PTHR47893">
    <property type="entry name" value="REGULATORY PROTEIN PCHR"/>
    <property type="match status" value="1"/>
</dbReference>
<evidence type="ECO:0000259" key="4">
    <source>
        <dbReference type="PROSITE" id="PS01124"/>
    </source>
</evidence>
<dbReference type="InterPro" id="IPR018060">
    <property type="entry name" value="HTH_AraC"/>
</dbReference>
<proteinExistence type="predicted"/>
<dbReference type="GO" id="GO:0003700">
    <property type="term" value="F:DNA-binding transcription factor activity"/>
    <property type="evidence" value="ECO:0007669"/>
    <property type="project" value="InterPro"/>
</dbReference>
<evidence type="ECO:0000313" key="5">
    <source>
        <dbReference type="EMBL" id="SHI39364.1"/>
    </source>
</evidence>
<dbReference type="AlphaFoldDB" id="A0A1M6AS75"/>
<dbReference type="PROSITE" id="PS00041">
    <property type="entry name" value="HTH_ARAC_FAMILY_1"/>
    <property type="match status" value="1"/>
</dbReference>
<feature type="domain" description="HTH araC/xylS-type" evidence="4">
    <location>
        <begin position="303"/>
        <end position="400"/>
    </location>
</feature>
<evidence type="ECO:0000313" key="6">
    <source>
        <dbReference type="Proteomes" id="UP000184225"/>
    </source>
</evidence>
<dbReference type="InterPro" id="IPR053142">
    <property type="entry name" value="PchR_regulatory_protein"/>
</dbReference>
<dbReference type="PROSITE" id="PS01124">
    <property type="entry name" value="HTH_ARAC_FAMILY_2"/>
    <property type="match status" value="1"/>
</dbReference>
<accession>A0A1M6AS75</accession>
<keyword evidence="6" id="KW-1185">Reference proteome</keyword>
<dbReference type="GO" id="GO:0043565">
    <property type="term" value="F:sequence-specific DNA binding"/>
    <property type="evidence" value="ECO:0007669"/>
    <property type="project" value="InterPro"/>
</dbReference>
<reference evidence="5 6" key="1">
    <citation type="submission" date="2016-11" db="EMBL/GenBank/DDBJ databases">
        <authorList>
            <person name="Jaros S."/>
            <person name="Januszkiewicz K."/>
            <person name="Wedrychowicz H."/>
        </authorList>
    </citation>
    <scope>NUCLEOTIDE SEQUENCE [LARGE SCALE GENOMIC DNA]</scope>
    <source>
        <strain evidence="5 6">DSM 21425</strain>
    </source>
</reference>
<sequence>MVKYPKKKKLLPPILFNYALQKFFMVRFCSKINKFQENKLCLLFIFSLNKCKSILNEIKNTYAIWIKNAAKRINMKSIYQSNHFTEKKIIKKYNNQLRSEDLVEENTNYTNAALQTSLKEIILDGMRISIRNVQLSPPFIIDVEHDFPFMKLHFELEGGSNYTPKNKNFPSVNIPSRHYNLFFLPKVKGTLNYDHPTRRALEINFKKKFLKKVFGNSLLKISNPYGVAIEKNIPYLMYKESKPITPNLWIIIQDIINCNFEGAIKKVYLESKVTEILTILFNELQQNHEPPKQLDNTDYLKIVEAEAILRKDIKNPPTISELALLTGLNQYKLKQNFKKIYHAPIFTYITNLRMEKAIHLIVDKGYTVSEAAYKIGYKNPQHFTAAFKRKYNYLPSSLKS</sequence>
<dbReference type="InterPro" id="IPR018062">
    <property type="entry name" value="HTH_AraC-typ_CS"/>
</dbReference>
<gene>
    <name evidence="5" type="ORF">SAMN04488096_101422</name>
</gene>
<dbReference type="Pfam" id="PF12833">
    <property type="entry name" value="HTH_18"/>
    <property type="match status" value="1"/>
</dbReference>
<evidence type="ECO:0000256" key="2">
    <source>
        <dbReference type="ARBA" id="ARBA00023125"/>
    </source>
</evidence>